<protein>
    <submittedName>
        <fullName evidence="3">Thiamine-binding periplasmic protein</fullName>
    </submittedName>
</protein>
<evidence type="ECO:0000256" key="1">
    <source>
        <dbReference type="ARBA" id="ARBA00022729"/>
    </source>
</evidence>
<dbReference type="Pfam" id="PF13343">
    <property type="entry name" value="SBP_bac_6"/>
    <property type="match status" value="1"/>
</dbReference>
<accession>A0A2H5YA58</accession>
<dbReference type="PANTHER" id="PTHR30006">
    <property type="entry name" value="THIAMINE-BINDING PERIPLASMIC PROTEIN-RELATED"/>
    <property type="match status" value="1"/>
</dbReference>
<dbReference type="InterPro" id="IPR005948">
    <property type="entry name" value="ThiB-like"/>
</dbReference>
<dbReference type="GO" id="GO:0030976">
    <property type="term" value="F:thiamine pyrophosphate binding"/>
    <property type="evidence" value="ECO:0007669"/>
    <property type="project" value="TreeGrafter"/>
</dbReference>
<organism evidence="3 4">
    <name type="scientific">Candidatus Thermoflexus japonica</name>
    <dbReference type="NCBI Taxonomy" id="2035417"/>
    <lineage>
        <taxon>Bacteria</taxon>
        <taxon>Bacillati</taxon>
        <taxon>Chloroflexota</taxon>
        <taxon>Thermoflexia</taxon>
        <taxon>Thermoflexales</taxon>
        <taxon>Thermoflexaceae</taxon>
        <taxon>Thermoflexus</taxon>
    </lineage>
</organism>
<dbReference type="GO" id="GO:0030975">
    <property type="term" value="F:thiamine binding"/>
    <property type="evidence" value="ECO:0007669"/>
    <property type="project" value="InterPro"/>
</dbReference>
<name>A0A2H5YA58_9CHLR</name>
<dbReference type="EMBL" id="BEHY01000152">
    <property type="protein sequence ID" value="GBD10300.1"/>
    <property type="molecule type" value="Genomic_DNA"/>
</dbReference>
<dbReference type="NCBIfam" id="TIGR01254">
    <property type="entry name" value="sfuA"/>
    <property type="match status" value="1"/>
</dbReference>
<evidence type="ECO:0000313" key="4">
    <source>
        <dbReference type="Proteomes" id="UP000236642"/>
    </source>
</evidence>
<reference evidence="4" key="1">
    <citation type="submission" date="2017-09" db="EMBL/GenBank/DDBJ databases">
        <title>Metaegenomics of thermophilic ammonia-oxidizing enrichment culture.</title>
        <authorList>
            <person name="Kato S."/>
            <person name="Suzuki K."/>
        </authorList>
    </citation>
    <scope>NUCLEOTIDE SEQUENCE [LARGE SCALE GENOMIC DNA]</scope>
</reference>
<sequence length="379" mass="42779">MGYRHRWLWGWVLAALMAACTTPTATPTPTPAPAMATLAPTASPVPATPPSTLSGPRELVLMTHDSFSVSEEVLREFEQRYNVRVQILKAGDAGAALNKAILAKGAPLADVFFGVDNTFFSRAIREDLFEPYRPQGIEEIPREFILDPEYRLIPIDYGDVCLNYDKKYFREKGLKPPETLEDLIRPEYKGLLVVENPATSSPGLAFMLATIAHFGEERWLDFWRALKENDVKITEGWEDAYYKEFSGATGSPGTRPIVVSYATSPAAEVYFSGGKLTEPPTGNVLGKDACFRQIEFAGILKGAKNRDLAERWIDYMISLRFQEDVPLQMFVFPVHPKARLPEFFQKFAEVPPEPARLDPARIDANRERWIQEWTDLMLR</sequence>
<evidence type="ECO:0000256" key="2">
    <source>
        <dbReference type="SAM" id="SignalP"/>
    </source>
</evidence>
<dbReference type="AlphaFoldDB" id="A0A2H5YA58"/>
<feature type="signal peptide" evidence="2">
    <location>
        <begin position="1"/>
        <end position="25"/>
    </location>
</feature>
<gene>
    <name evidence="3" type="primary">thiB</name>
    <name evidence="3" type="ORF">HRbin22_02568</name>
</gene>
<dbReference type="Gene3D" id="3.40.190.10">
    <property type="entry name" value="Periplasmic binding protein-like II"/>
    <property type="match status" value="2"/>
</dbReference>
<evidence type="ECO:0000313" key="3">
    <source>
        <dbReference type="EMBL" id="GBD10300.1"/>
    </source>
</evidence>
<dbReference type="GO" id="GO:0030288">
    <property type="term" value="C:outer membrane-bounded periplasmic space"/>
    <property type="evidence" value="ECO:0007669"/>
    <property type="project" value="TreeGrafter"/>
</dbReference>
<proteinExistence type="predicted"/>
<keyword evidence="1 2" id="KW-0732">Signal</keyword>
<dbReference type="Proteomes" id="UP000236642">
    <property type="component" value="Unassembled WGS sequence"/>
</dbReference>
<dbReference type="PANTHER" id="PTHR30006:SF2">
    <property type="entry name" value="ABC TRANSPORTER SUBSTRATE-BINDING PROTEIN"/>
    <property type="match status" value="1"/>
</dbReference>
<dbReference type="SUPFAM" id="SSF53850">
    <property type="entry name" value="Periplasmic binding protein-like II"/>
    <property type="match status" value="1"/>
</dbReference>
<dbReference type="CDD" id="cd13545">
    <property type="entry name" value="PBP2_TbpA"/>
    <property type="match status" value="1"/>
</dbReference>
<dbReference type="PROSITE" id="PS51257">
    <property type="entry name" value="PROKAR_LIPOPROTEIN"/>
    <property type="match status" value="1"/>
</dbReference>
<dbReference type="GO" id="GO:0015888">
    <property type="term" value="P:thiamine transport"/>
    <property type="evidence" value="ECO:0007669"/>
    <property type="project" value="InterPro"/>
</dbReference>
<feature type="chain" id="PRO_5014177405" evidence="2">
    <location>
        <begin position="26"/>
        <end position="379"/>
    </location>
</feature>
<comment type="caution">
    <text evidence="3">The sequence shown here is derived from an EMBL/GenBank/DDBJ whole genome shotgun (WGS) entry which is preliminary data.</text>
</comment>